<dbReference type="InterPro" id="IPR036188">
    <property type="entry name" value="FAD/NAD-bd_sf"/>
</dbReference>
<reference evidence="8 9" key="1">
    <citation type="submission" date="2011-05" db="EMBL/GenBank/DDBJ databases">
        <title>Complete sequence of Desulfotomaculum carboxydivorans CO-1-SRB.</title>
        <authorList>
            <consortium name="US DOE Joint Genome Institute"/>
            <person name="Lucas S."/>
            <person name="Han J."/>
            <person name="Lapidus A."/>
            <person name="Cheng J.-F."/>
            <person name="Goodwin L."/>
            <person name="Pitluck S."/>
            <person name="Peters L."/>
            <person name="Mikhailova N."/>
            <person name="Lu M."/>
            <person name="Han C."/>
            <person name="Tapia R."/>
            <person name="Land M."/>
            <person name="Hauser L."/>
            <person name="Kyrpides N."/>
            <person name="Ivanova N."/>
            <person name="Pagani I."/>
            <person name="Stams A."/>
            <person name="Plugge C."/>
            <person name="Muyzer G."/>
            <person name="Kuever J."/>
            <person name="Parshina S."/>
            <person name="Ivanova A."/>
            <person name="Nazina T."/>
            <person name="Woyke T."/>
        </authorList>
    </citation>
    <scope>NUCLEOTIDE SEQUENCE [LARGE SCALE GENOMIC DNA]</scope>
    <source>
        <strain evidence="9">DSM 14880 / VKM B-2319 / CO-1-SRB</strain>
    </source>
</reference>
<evidence type="ECO:0000313" key="9">
    <source>
        <dbReference type="Proteomes" id="UP000009226"/>
    </source>
</evidence>
<dbReference type="Pfam" id="PF07992">
    <property type="entry name" value="Pyr_redox_2"/>
    <property type="match status" value="1"/>
</dbReference>
<evidence type="ECO:0000313" key="8">
    <source>
        <dbReference type="EMBL" id="AEF93561.1"/>
    </source>
</evidence>
<dbReference type="PRINTS" id="PR00368">
    <property type="entry name" value="FADPNR"/>
</dbReference>
<comment type="similarity">
    <text evidence="2">Belongs to the class-III pyridine nucleotide-disulfide oxidoreductase family.</text>
</comment>
<dbReference type="InterPro" id="IPR036873">
    <property type="entry name" value="Rhodanese-like_dom_sf"/>
</dbReference>
<dbReference type="GO" id="GO:0050451">
    <property type="term" value="F:CoA-disulfide reductase (NADPH) activity"/>
    <property type="evidence" value="ECO:0007669"/>
    <property type="project" value="UniProtKB-EC"/>
</dbReference>
<dbReference type="SMART" id="SM00450">
    <property type="entry name" value="RHOD"/>
    <property type="match status" value="1"/>
</dbReference>
<organism evidence="8 9">
    <name type="scientific">Desulfotomaculum nigrificans (strain DSM 14880 / VKM B-2319 / CO-1-SRB)</name>
    <name type="common">Desulfotomaculum carboxydivorans</name>
    <dbReference type="NCBI Taxonomy" id="868595"/>
    <lineage>
        <taxon>Bacteria</taxon>
        <taxon>Bacillati</taxon>
        <taxon>Bacillota</taxon>
        <taxon>Clostridia</taxon>
        <taxon>Eubacteriales</taxon>
        <taxon>Desulfotomaculaceae</taxon>
        <taxon>Desulfotomaculum</taxon>
    </lineage>
</organism>
<dbReference type="CDD" id="cd00158">
    <property type="entry name" value="RHOD"/>
    <property type="match status" value="1"/>
</dbReference>
<evidence type="ECO:0000256" key="6">
    <source>
        <dbReference type="ARBA" id="ARBA00023284"/>
    </source>
</evidence>
<dbReference type="EC" id="1.8.1.14" evidence="8"/>
<dbReference type="PRINTS" id="PR00411">
    <property type="entry name" value="PNDRDTASEI"/>
</dbReference>
<evidence type="ECO:0000256" key="1">
    <source>
        <dbReference type="ARBA" id="ARBA00001974"/>
    </source>
</evidence>
<dbReference type="SUPFAM" id="SSF51905">
    <property type="entry name" value="FAD/NAD(P)-binding domain"/>
    <property type="match status" value="1"/>
</dbReference>
<evidence type="ECO:0000256" key="5">
    <source>
        <dbReference type="ARBA" id="ARBA00023002"/>
    </source>
</evidence>
<gene>
    <name evidence="8" type="ordered locus">Desca_0676</name>
</gene>
<dbReference type="eggNOG" id="COG0446">
    <property type="taxonomic scope" value="Bacteria"/>
</dbReference>
<dbReference type="SUPFAM" id="SSF55424">
    <property type="entry name" value="FAD/NAD-linked reductases, dimerisation (C-terminal) domain"/>
    <property type="match status" value="1"/>
</dbReference>
<dbReference type="PROSITE" id="PS50206">
    <property type="entry name" value="RHODANESE_3"/>
    <property type="match status" value="1"/>
</dbReference>
<dbReference type="Proteomes" id="UP000009226">
    <property type="component" value="Chromosome"/>
</dbReference>
<dbReference type="EMBL" id="CP002736">
    <property type="protein sequence ID" value="AEF93561.1"/>
    <property type="molecule type" value="Genomic_DNA"/>
</dbReference>
<evidence type="ECO:0000256" key="2">
    <source>
        <dbReference type="ARBA" id="ARBA00009130"/>
    </source>
</evidence>
<keyword evidence="9" id="KW-1185">Reference proteome</keyword>
<dbReference type="KEGG" id="dca:Desca_0676"/>
<dbReference type="InterPro" id="IPR001763">
    <property type="entry name" value="Rhodanese-like_dom"/>
</dbReference>
<dbReference type="RefSeq" id="WP_013809780.1">
    <property type="nucleotide sequence ID" value="NC_015565.1"/>
</dbReference>
<evidence type="ECO:0000256" key="3">
    <source>
        <dbReference type="ARBA" id="ARBA00022630"/>
    </source>
</evidence>
<dbReference type="InterPro" id="IPR023753">
    <property type="entry name" value="FAD/NAD-binding_dom"/>
</dbReference>
<evidence type="ECO:0000259" key="7">
    <source>
        <dbReference type="PROSITE" id="PS50206"/>
    </source>
</evidence>
<comment type="cofactor">
    <cofactor evidence="1">
        <name>FAD</name>
        <dbReference type="ChEBI" id="CHEBI:57692"/>
    </cofactor>
</comment>
<dbReference type="Gene3D" id="3.50.50.60">
    <property type="entry name" value="FAD/NAD(P)-binding domain"/>
    <property type="match status" value="2"/>
</dbReference>
<accession>F6B8I9</accession>
<proteinExistence type="inferred from homology"/>
<dbReference type="SUPFAM" id="SSF52821">
    <property type="entry name" value="Rhodanese/Cell cycle control phosphatase"/>
    <property type="match status" value="1"/>
</dbReference>
<keyword evidence="6" id="KW-0676">Redox-active center</keyword>
<protein>
    <submittedName>
        <fullName evidence="8">CoA-disulfide reductase</fullName>
        <ecNumber evidence="8">1.8.1.14</ecNumber>
    </submittedName>
</protein>
<dbReference type="eggNOG" id="COG0607">
    <property type="taxonomic scope" value="Bacteria"/>
</dbReference>
<dbReference type="STRING" id="868595.Desca_0676"/>
<dbReference type="InterPro" id="IPR016156">
    <property type="entry name" value="FAD/NAD-linked_Rdtase_dimer_sf"/>
</dbReference>
<keyword evidence="4" id="KW-0274">FAD</keyword>
<dbReference type="InterPro" id="IPR050260">
    <property type="entry name" value="FAD-bd_OxRdtase"/>
</dbReference>
<sequence length="553" mass="59153">MQSPTLLVIGGVAAGTKAAAKAKRENPHWQVTVLTRDQHISYAGCGLPYYLSGVISEERELLVRFPEDFKLDYDIDVLTRHEVTEIMPDLKKVLATDLLTGEAKEFHYDKLIIATGADPVLPPIPNIQLENIYTLRKVTDGNAIRQLIDQSQVKEAVIIGGGLIGLEVAENLVHRGINTTIVEMAGQVLPPFDPEIALKVQTHLQEKGVAVKTGVKVTGFIDNGAGQVKAVETSDGTIPADLVVVSAGIRPNVAVAQRAGILLGPTRAIQVNQYMQTNQPDIYAVGDCAEVTHQVTGKPAWMPMGSVANKAGRVAGANAVGENNLSFPGALGTAIVKVFDVAAGKTGLTEREARAQGYDVETVLVPTPDKAHYYPGNRQLVVKLVAEKSSHRLLGGQVVGEGAADKVVDVLATAIGLKAKVDDLSSMDLAYAPPFSSAMGPTILAANVMLNKLRGKFQGVSPLHLAERQTAGAVVIDVRLPEEHMIYAIPGSKNIPFRELTKQLADMDRHQEIILVCKVGVRAYVASLKLKQMGFTNVSILDGGISAYPFELA</sequence>
<keyword evidence="3" id="KW-0285">Flavoprotein</keyword>
<dbReference type="PANTHER" id="PTHR43429">
    <property type="entry name" value="PYRIDINE NUCLEOTIDE-DISULFIDE OXIDOREDUCTASE DOMAIN-CONTAINING"/>
    <property type="match status" value="1"/>
</dbReference>
<feature type="domain" description="Rhodanese" evidence="7">
    <location>
        <begin position="469"/>
        <end position="551"/>
    </location>
</feature>
<name>F6B8I9_DESCC</name>
<dbReference type="AlphaFoldDB" id="F6B8I9"/>
<evidence type="ECO:0000256" key="4">
    <source>
        <dbReference type="ARBA" id="ARBA00022827"/>
    </source>
</evidence>
<dbReference type="InterPro" id="IPR004099">
    <property type="entry name" value="Pyr_nucl-diS_OxRdtase_dimer"/>
</dbReference>
<dbReference type="PANTHER" id="PTHR43429:SF1">
    <property type="entry name" value="NAD(P)H SULFUR OXIDOREDUCTASE (COA-DEPENDENT)"/>
    <property type="match status" value="1"/>
</dbReference>
<dbReference type="Gene3D" id="3.40.250.10">
    <property type="entry name" value="Rhodanese-like domain"/>
    <property type="match status" value="1"/>
</dbReference>
<dbReference type="HOGENOM" id="CLU_003291_1_3_9"/>
<dbReference type="Pfam" id="PF02852">
    <property type="entry name" value="Pyr_redox_dim"/>
    <property type="match status" value="1"/>
</dbReference>
<keyword evidence="5 8" id="KW-0560">Oxidoreductase</keyword>
<dbReference type="Pfam" id="PF00581">
    <property type="entry name" value="Rhodanese"/>
    <property type="match status" value="1"/>
</dbReference>